<sequence>MIVVIPICVFAIVWGLIVIIFNDRLAGWSVRHPSRYNWNQMPITPLTVRLLGVGFVGIGVVALVVAVIGAPGR</sequence>
<proteinExistence type="predicted"/>
<feature type="transmembrane region" description="Helical" evidence="1">
    <location>
        <begin position="46"/>
        <end position="70"/>
    </location>
</feature>
<evidence type="ECO:0000256" key="1">
    <source>
        <dbReference type="SAM" id="Phobius"/>
    </source>
</evidence>
<keyword evidence="1" id="KW-1133">Transmembrane helix</keyword>
<evidence type="ECO:0000313" key="2">
    <source>
        <dbReference type="EMBL" id="MFC5501322.1"/>
    </source>
</evidence>
<protein>
    <submittedName>
        <fullName evidence="2">Uncharacterized protein</fullName>
    </submittedName>
</protein>
<keyword evidence="1" id="KW-0472">Membrane</keyword>
<keyword evidence="1" id="KW-0812">Transmembrane</keyword>
<accession>A0ABW0NQ38</accession>
<keyword evidence="3" id="KW-1185">Reference proteome</keyword>
<organism evidence="2 3">
    <name type="scientific">Lysinimonas soli</name>
    <dbReference type="NCBI Taxonomy" id="1074233"/>
    <lineage>
        <taxon>Bacteria</taxon>
        <taxon>Bacillati</taxon>
        <taxon>Actinomycetota</taxon>
        <taxon>Actinomycetes</taxon>
        <taxon>Micrococcales</taxon>
        <taxon>Microbacteriaceae</taxon>
        <taxon>Lysinimonas</taxon>
    </lineage>
</organism>
<comment type="caution">
    <text evidence="2">The sequence shown here is derived from an EMBL/GenBank/DDBJ whole genome shotgun (WGS) entry which is preliminary data.</text>
</comment>
<reference evidence="3" key="1">
    <citation type="journal article" date="2019" name="Int. J. Syst. Evol. Microbiol.">
        <title>The Global Catalogue of Microorganisms (GCM) 10K type strain sequencing project: providing services to taxonomists for standard genome sequencing and annotation.</title>
        <authorList>
            <consortium name="The Broad Institute Genomics Platform"/>
            <consortium name="The Broad Institute Genome Sequencing Center for Infectious Disease"/>
            <person name="Wu L."/>
            <person name="Ma J."/>
        </authorList>
    </citation>
    <scope>NUCLEOTIDE SEQUENCE [LARGE SCALE GENOMIC DNA]</scope>
    <source>
        <strain evidence="3">CGMCC 4.6997</strain>
    </source>
</reference>
<dbReference type="Proteomes" id="UP001596039">
    <property type="component" value="Unassembled WGS sequence"/>
</dbReference>
<dbReference type="RefSeq" id="WP_386738919.1">
    <property type="nucleotide sequence ID" value="NZ_JBHSMG010000001.1"/>
</dbReference>
<dbReference type="EMBL" id="JBHSMG010000001">
    <property type="protein sequence ID" value="MFC5501322.1"/>
    <property type="molecule type" value="Genomic_DNA"/>
</dbReference>
<name>A0ABW0NQ38_9MICO</name>
<gene>
    <name evidence="2" type="ORF">ACFPJ4_03595</name>
</gene>
<feature type="transmembrane region" description="Helical" evidence="1">
    <location>
        <begin position="7"/>
        <end position="26"/>
    </location>
</feature>
<evidence type="ECO:0000313" key="3">
    <source>
        <dbReference type="Proteomes" id="UP001596039"/>
    </source>
</evidence>